<dbReference type="GO" id="GO:0016787">
    <property type="term" value="F:hydrolase activity"/>
    <property type="evidence" value="ECO:0007669"/>
    <property type="project" value="UniProtKB-KW"/>
</dbReference>
<protein>
    <recommendedName>
        <fullName evidence="3">SMP-30/Gluconolactonase/LRE-like region domain-containing protein</fullName>
    </recommendedName>
</protein>
<evidence type="ECO:0000259" key="3">
    <source>
        <dbReference type="Pfam" id="PF08450"/>
    </source>
</evidence>
<dbReference type="EMBL" id="VOBR01000002">
    <property type="protein sequence ID" value="TWP53624.1"/>
    <property type="molecule type" value="Genomic_DNA"/>
</dbReference>
<dbReference type="AlphaFoldDB" id="A0A563F2P3"/>
<gene>
    <name evidence="4" type="ORF">FKR81_02330</name>
</gene>
<name>A0A563F2P3_9PSEU</name>
<organism evidence="4 5">
    <name type="scientific">Lentzea tibetensis</name>
    <dbReference type="NCBI Taxonomy" id="2591470"/>
    <lineage>
        <taxon>Bacteria</taxon>
        <taxon>Bacillati</taxon>
        <taxon>Actinomycetota</taxon>
        <taxon>Actinomycetes</taxon>
        <taxon>Pseudonocardiales</taxon>
        <taxon>Pseudonocardiaceae</taxon>
        <taxon>Lentzea</taxon>
    </lineage>
</organism>
<comment type="caution">
    <text evidence="4">The sequence shown here is derived from an EMBL/GenBank/DDBJ whole genome shotgun (WGS) entry which is preliminary data.</text>
</comment>
<comment type="similarity">
    <text evidence="1">Belongs to the SMP-30/CGR1 family.</text>
</comment>
<evidence type="ECO:0000313" key="4">
    <source>
        <dbReference type="EMBL" id="TWP53624.1"/>
    </source>
</evidence>
<dbReference type="Gene3D" id="2.120.10.30">
    <property type="entry name" value="TolB, C-terminal domain"/>
    <property type="match status" value="1"/>
</dbReference>
<dbReference type="Proteomes" id="UP000316639">
    <property type="component" value="Unassembled WGS sequence"/>
</dbReference>
<dbReference type="PANTHER" id="PTHR47572:SF4">
    <property type="entry name" value="LACTONASE DRP35"/>
    <property type="match status" value="1"/>
</dbReference>
<proteinExistence type="inferred from homology"/>
<reference evidence="4 5" key="1">
    <citation type="submission" date="2019-07" db="EMBL/GenBank/DDBJ databases">
        <title>Lentzea xizangensis sp. nov., isolated from Qinghai-Tibetan Plateau Soils.</title>
        <authorList>
            <person name="Huang J."/>
        </authorList>
    </citation>
    <scope>NUCLEOTIDE SEQUENCE [LARGE SCALE GENOMIC DNA]</scope>
    <source>
        <strain evidence="4 5">FXJ1.1311</strain>
    </source>
</reference>
<keyword evidence="2" id="KW-0378">Hydrolase</keyword>
<dbReference type="SUPFAM" id="SSF63829">
    <property type="entry name" value="Calcium-dependent phosphotriesterase"/>
    <property type="match status" value="1"/>
</dbReference>
<dbReference type="Pfam" id="PF08450">
    <property type="entry name" value="SGL"/>
    <property type="match status" value="1"/>
</dbReference>
<dbReference type="InterPro" id="IPR013658">
    <property type="entry name" value="SGL"/>
</dbReference>
<sequence>MAELLVITPPSFGGIRSARGPNDRIWAAAADGVHCIHPDGSLLGRIGVPEVVPNLCFGGPKRNRLFITATRSVYTLLFNVNGA</sequence>
<feature type="domain" description="SMP-30/Gluconolactonase/LRE-like region" evidence="3">
    <location>
        <begin position="22"/>
        <end position="70"/>
    </location>
</feature>
<dbReference type="OrthoDB" id="241638at2"/>
<keyword evidence="5" id="KW-1185">Reference proteome</keyword>
<dbReference type="PANTHER" id="PTHR47572">
    <property type="entry name" value="LIPOPROTEIN-RELATED"/>
    <property type="match status" value="1"/>
</dbReference>
<evidence type="ECO:0000256" key="1">
    <source>
        <dbReference type="ARBA" id="ARBA00008853"/>
    </source>
</evidence>
<dbReference type="RefSeq" id="WP_146349220.1">
    <property type="nucleotide sequence ID" value="NZ_VOBR01000002.1"/>
</dbReference>
<evidence type="ECO:0000313" key="5">
    <source>
        <dbReference type="Proteomes" id="UP000316639"/>
    </source>
</evidence>
<accession>A0A563F2P3</accession>
<dbReference type="InterPro" id="IPR051262">
    <property type="entry name" value="SMP-30/CGR1_Lactonase"/>
</dbReference>
<evidence type="ECO:0000256" key="2">
    <source>
        <dbReference type="ARBA" id="ARBA00022801"/>
    </source>
</evidence>
<dbReference type="InterPro" id="IPR011042">
    <property type="entry name" value="6-blade_b-propeller_TolB-like"/>
</dbReference>